<dbReference type="Gene3D" id="3.40.630.10">
    <property type="entry name" value="Zn peptidases"/>
    <property type="match status" value="1"/>
</dbReference>
<feature type="domain" description="Transferrin receptor-like dimerisation" evidence="3">
    <location>
        <begin position="583"/>
        <end position="690"/>
    </location>
</feature>
<dbReference type="InterPro" id="IPR007365">
    <property type="entry name" value="TFR-like_dimer_dom"/>
</dbReference>
<organism evidence="5 6">
    <name type="scientific">Lepeophtheirus salmonis</name>
    <name type="common">Salmon louse</name>
    <name type="synonym">Caligus salmonis</name>
    <dbReference type="NCBI Taxonomy" id="72036"/>
    <lineage>
        <taxon>Eukaryota</taxon>
        <taxon>Metazoa</taxon>
        <taxon>Ecdysozoa</taxon>
        <taxon>Arthropoda</taxon>
        <taxon>Crustacea</taxon>
        <taxon>Multicrustacea</taxon>
        <taxon>Hexanauplia</taxon>
        <taxon>Copepoda</taxon>
        <taxon>Siphonostomatoida</taxon>
        <taxon>Caligidae</taxon>
        <taxon>Lepeophtheirus</taxon>
    </lineage>
</organism>
<keyword evidence="6" id="KW-1185">Reference proteome</keyword>
<dbReference type="GO" id="GO:0004181">
    <property type="term" value="F:metallocarboxypeptidase activity"/>
    <property type="evidence" value="ECO:0007669"/>
    <property type="project" value="UniProtKB-EC"/>
</dbReference>
<dbReference type="PANTHER" id="PTHR10404">
    <property type="entry name" value="N-ACETYLATED-ALPHA-LINKED ACIDIC DIPEPTIDASE"/>
    <property type="match status" value="1"/>
</dbReference>
<evidence type="ECO:0000313" key="5">
    <source>
        <dbReference type="EMBL" id="CAF2795705.1"/>
    </source>
</evidence>
<dbReference type="AlphaFoldDB" id="A0A7R8CEH8"/>
<sequence>MNKLTEDGFHKKKDGLIPEMLDKVKPDNIRQFLRMLTKEPHLAALERDKELLTWMEKTWTKDFELDKVDKVTYDVLLSYPNRTNPNKIRILNEQGEVVFESRHMETPLHEDDQHPNFIHAFNAYAPAGDVTGDLVYVNYGRVEDLQYLEKIGVSIEGKICISRYGKIYRGNRLKNCQDKGAKGVIMFSDPADVAVQGTKPENVYPNSIFLPGTGIQRGSTYIGSGDPFSPGWPSVPHSYRLKESEGLPKIPSQPIGYDDAKKLLEIMGGQDPPEEWKGKVEGVSYKLGDAKKTGYEGHKVRLTVNNFLRTVPDTNLIGYIKGEVEPDRYVILSNHRDAWGYGSVDPSSGTAQMMEVVRNLGALKKKGWRPRRTIIFCSWGSEEYGLIGSTEFVTDKIHKLKDRAVGLVNTDVCVSGPIAKPGASPGIHGLVLDALKAASDPTGSESNYYDFWTKWWNSDKERHEVPKVKLLTSGSDHDGFAFSAGVPSVDLKFKDDTKKYKGVGQYPMYHTGYETFYLMNNIIDPDFHIHRTCAQTSIHLLLRFADSAVVPYDLDEIPVEMEKGFKEIMQSNVTNDILIPAGVTFKYVRAAINDFKIRCHEFMSNIETRSSSPYDLRALNDQLMYFQKVFLKEQDVIFAPATFNKYGSSVFPVLRDYYHEIDKLTEEELKNRVEEIKRHLSDLMIYIQMASISKIDFCPGQDPHASGIFTTIRNRTKTHDLVRVLPLKCCPEVDWDVLNVTDKVW</sequence>
<dbReference type="PANTHER" id="PTHR10404:SF46">
    <property type="entry name" value="VACUOLAR PROTEIN SORTING-ASSOCIATED PROTEIN 70"/>
    <property type="match status" value="1"/>
</dbReference>
<dbReference type="InterPro" id="IPR007484">
    <property type="entry name" value="Peptidase_M28"/>
</dbReference>
<dbReference type="InterPro" id="IPR039373">
    <property type="entry name" value="Peptidase_M28B"/>
</dbReference>
<keyword evidence="5" id="KW-0645">Protease</keyword>
<dbReference type="Pfam" id="PF04389">
    <property type="entry name" value="Peptidase_M28"/>
    <property type="match status" value="1"/>
</dbReference>
<dbReference type="Pfam" id="PF04253">
    <property type="entry name" value="TFR_dimer"/>
    <property type="match status" value="1"/>
</dbReference>
<evidence type="ECO:0000256" key="1">
    <source>
        <dbReference type="ARBA" id="ARBA00005634"/>
    </source>
</evidence>
<dbReference type="SUPFAM" id="SSF53187">
    <property type="entry name" value="Zn-dependent exopeptidases"/>
    <property type="match status" value="1"/>
</dbReference>
<dbReference type="Pfam" id="PF02225">
    <property type="entry name" value="PA"/>
    <property type="match status" value="1"/>
</dbReference>
<dbReference type="Gene3D" id="1.20.930.40">
    <property type="entry name" value="Transferrin receptor-like, dimerisation domain"/>
    <property type="match status" value="1"/>
</dbReference>
<feature type="domain" description="Peptidase M28" evidence="4">
    <location>
        <begin position="315"/>
        <end position="502"/>
    </location>
</feature>
<evidence type="ECO:0000259" key="4">
    <source>
        <dbReference type="Pfam" id="PF04389"/>
    </source>
</evidence>
<dbReference type="CDD" id="cd08022">
    <property type="entry name" value="M28_PSMA_like"/>
    <property type="match status" value="1"/>
</dbReference>
<evidence type="ECO:0000313" key="6">
    <source>
        <dbReference type="Proteomes" id="UP000675881"/>
    </source>
</evidence>
<dbReference type="Gene3D" id="3.50.30.30">
    <property type="match status" value="1"/>
</dbReference>
<dbReference type="EC" id="3.4.17.21" evidence="5"/>
<dbReference type="InterPro" id="IPR036757">
    <property type="entry name" value="TFR-like_dimer_dom_sf"/>
</dbReference>
<name>A0A7R8CEH8_LEPSM</name>
<dbReference type="FunFam" id="3.50.30.30:FF:000045">
    <property type="entry name" value="Predicted protein"/>
    <property type="match status" value="1"/>
</dbReference>
<dbReference type="InterPro" id="IPR003137">
    <property type="entry name" value="PA_domain"/>
</dbReference>
<gene>
    <name evidence="5" type="ORF">LSAA_2701</name>
</gene>
<accession>A0A7R8CEH8</accession>
<dbReference type="CDD" id="cd02121">
    <property type="entry name" value="PA_GCPII_like"/>
    <property type="match status" value="1"/>
</dbReference>
<keyword evidence="5" id="KW-0378">Hydrolase</keyword>
<dbReference type="FunFam" id="3.40.630.10:FF:000101">
    <property type="entry name" value="N-acetylated alpha-linked acidic dipeptidase like 1"/>
    <property type="match status" value="1"/>
</dbReference>
<keyword evidence="5" id="KW-0121">Carboxypeptidase</keyword>
<dbReference type="EMBL" id="HG994589">
    <property type="protein sequence ID" value="CAF2795705.1"/>
    <property type="molecule type" value="Genomic_DNA"/>
</dbReference>
<reference evidence="5" key="1">
    <citation type="submission" date="2021-02" db="EMBL/GenBank/DDBJ databases">
        <authorList>
            <person name="Bekaert M."/>
        </authorList>
    </citation>
    <scope>NUCLEOTIDE SEQUENCE</scope>
    <source>
        <strain evidence="5">IoA-00</strain>
    </source>
</reference>
<protein>
    <submittedName>
        <fullName evidence="5">NAALAD</fullName>
        <ecNumber evidence="5">3.4.17.21</ecNumber>
    </submittedName>
</protein>
<dbReference type="InterPro" id="IPR046450">
    <property type="entry name" value="PA_dom_sf"/>
</dbReference>
<dbReference type="OrthoDB" id="5841748at2759"/>
<dbReference type="SUPFAM" id="SSF47672">
    <property type="entry name" value="Transferrin receptor-like dimerisation domain"/>
    <property type="match status" value="1"/>
</dbReference>
<evidence type="ECO:0000259" key="3">
    <source>
        <dbReference type="Pfam" id="PF04253"/>
    </source>
</evidence>
<feature type="domain" description="PA" evidence="2">
    <location>
        <begin position="130"/>
        <end position="218"/>
    </location>
</feature>
<dbReference type="Proteomes" id="UP000675881">
    <property type="component" value="Chromosome 10"/>
</dbReference>
<evidence type="ECO:0000259" key="2">
    <source>
        <dbReference type="Pfam" id="PF02225"/>
    </source>
</evidence>
<comment type="similarity">
    <text evidence="1">Belongs to the peptidase M28 family. M28B subfamily.</text>
</comment>
<dbReference type="SUPFAM" id="SSF52025">
    <property type="entry name" value="PA domain"/>
    <property type="match status" value="1"/>
</dbReference>
<proteinExistence type="inferred from homology"/>